<evidence type="ECO:0000313" key="3">
    <source>
        <dbReference type="Proteomes" id="UP000724874"/>
    </source>
</evidence>
<reference evidence="2" key="1">
    <citation type="submission" date="2020-11" db="EMBL/GenBank/DDBJ databases">
        <authorList>
            <consortium name="DOE Joint Genome Institute"/>
            <person name="Ahrendt S."/>
            <person name="Riley R."/>
            <person name="Andreopoulos W."/>
            <person name="LaButti K."/>
            <person name="Pangilinan J."/>
            <person name="Ruiz-duenas F.J."/>
            <person name="Barrasa J.M."/>
            <person name="Sanchez-Garcia M."/>
            <person name="Camarero S."/>
            <person name="Miyauchi S."/>
            <person name="Serrano A."/>
            <person name="Linde D."/>
            <person name="Babiker R."/>
            <person name="Drula E."/>
            <person name="Ayuso-Fernandez I."/>
            <person name="Pacheco R."/>
            <person name="Padilla G."/>
            <person name="Ferreira P."/>
            <person name="Barriuso J."/>
            <person name="Kellner H."/>
            <person name="Castanera R."/>
            <person name="Alfaro M."/>
            <person name="Ramirez L."/>
            <person name="Pisabarro A.G."/>
            <person name="Kuo A."/>
            <person name="Tritt A."/>
            <person name="Lipzen A."/>
            <person name="He G."/>
            <person name="Yan M."/>
            <person name="Ng V."/>
            <person name="Cullen D."/>
            <person name="Martin F."/>
            <person name="Rosso M.-N."/>
            <person name="Henrissat B."/>
            <person name="Hibbett D."/>
            <person name="Martinez A.T."/>
            <person name="Grigoriev I.V."/>
        </authorList>
    </citation>
    <scope>NUCLEOTIDE SEQUENCE</scope>
    <source>
        <strain evidence="2">AH 44721</strain>
    </source>
</reference>
<accession>A0A9P5NAP9</accession>
<evidence type="ECO:0000313" key="2">
    <source>
        <dbReference type="EMBL" id="KAF8874446.1"/>
    </source>
</evidence>
<comment type="caution">
    <text evidence="2">The sequence shown here is derived from an EMBL/GenBank/DDBJ whole genome shotgun (WGS) entry which is preliminary data.</text>
</comment>
<protein>
    <submittedName>
        <fullName evidence="2">Uncharacterized protein</fullName>
    </submittedName>
</protein>
<organism evidence="2 3">
    <name type="scientific">Gymnopilus junonius</name>
    <name type="common">Spectacular rustgill mushroom</name>
    <name type="synonym">Gymnopilus spectabilis subsp. junonius</name>
    <dbReference type="NCBI Taxonomy" id="109634"/>
    <lineage>
        <taxon>Eukaryota</taxon>
        <taxon>Fungi</taxon>
        <taxon>Dikarya</taxon>
        <taxon>Basidiomycota</taxon>
        <taxon>Agaricomycotina</taxon>
        <taxon>Agaricomycetes</taxon>
        <taxon>Agaricomycetidae</taxon>
        <taxon>Agaricales</taxon>
        <taxon>Agaricineae</taxon>
        <taxon>Hymenogastraceae</taxon>
        <taxon>Gymnopilus</taxon>
    </lineage>
</organism>
<gene>
    <name evidence="2" type="ORF">CPB84DRAFT_1829378</name>
</gene>
<dbReference type="EMBL" id="JADNYJ010000214">
    <property type="protein sequence ID" value="KAF8874446.1"/>
    <property type="molecule type" value="Genomic_DNA"/>
</dbReference>
<dbReference type="Proteomes" id="UP000724874">
    <property type="component" value="Unassembled WGS sequence"/>
</dbReference>
<proteinExistence type="predicted"/>
<dbReference type="AlphaFoldDB" id="A0A9P5NAP9"/>
<dbReference type="OrthoDB" id="3070804at2759"/>
<evidence type="ECO:0000256" key="1">
    <source>
        <dbReference type="SAM" id="MobiDB-lite"/>
    </source>
</evidence>
<keyword evidence="3" id="KW-1185">Reference proteome</keyword>
<feature type="region of interest" description="Disordered" evidence="1">
    <location>
        <begin position="165"/>
        <end position="187"/>
    </location>
</feature>
<name>A0A9P5NAP9_GYMJU</name>
<sequence length="347" mass="36947">MSRWNLRDLLPNPFADCVFFQSSSNELVIYSPTAGQHVVIACLLLGTSVSTQIVEALSGDIFAFCHKFPSACQFSLNLTTLAKTVTLFSSYPNLPTTASGSLPSMGTILADFLLNAAPIQGPYFEGYCGEHRIDYPSVLQLAGVPSGGQLPSRAHYPRHVPRSISAPMPTPGAHAMSPYPRSGWSRSHAQLDEDAGDVSKSITAPLRSRTKTRRRKKVVGSVTLPAAAGDAVEPSQVPFNVSAGGGTSQSSNAIAGLSHLSDAGPDSDRLTRERELLARLAGNGIYSSDMHGVVATFSLVTLVPISSPAMVTQIPRYFTIANSFNNLGMCNAASEVEWDTSLPCFRA</sequence>